<dbReference type="Pfam" id="PF13181">
    <property type="entry name" value="TPR_8"/>
    <property type="match status" value="1"/>
</dbReference>
<feature type="region of interest" description="Disordered" evidence="4">
    <location>
        <begin position="32"/>
        <end position="61"/>
    </location>
</feature>
<dbReference type="RefSeq" id="WP_368005015.1">
    <property type="nucleotide sequence ID" value="NZ_JAMXFF010000003.1"/>
</dbReference>
<dbReference type="PANTHER" id="PTHR44858">
    <property type="entry name" value="TETRATRICOPEPTIDE REPEAT PROTEIN 6"/>
    <property type="match status" value="1"/>
</dbReference>
<dbReference type="PANTHER" id="PTHR44858:SF1">
    <property type="entry name" value="UDP-N-ACETYLGLUCOSAMINE--PEPTIDE N-ACETYLGLUCOSAMINYLTRANSFERASE SPINDLY-RELATED"/>
    <property type="match status" value="1"/>
</dbReference>
<dbReference type="PROSITE" id="PS50005">
    <property type="entry name" value="TPR"/>
    <property type="match status" value="3"/>
</dbReference>
<dbReference type="Pfam" id="PF13414">
    <property type="entry name" value="TPR_11"/>
    <property type="match status" value="1"/>
</dbReference>
<evidence type="ECO:0000256" key="2">
    <source>
        <dbReference type="ARBA" id="ARBA00022803"/>
    </source>
</evidence>
<dbReference type="InterPro" id="IPR011990">
    <property type="entry name" value="TPR-like_helical_dom_sf"/>
</dbReference>
<feature type="repeat" description="TPR" evidence="3">
    <location>
        <begin position="278"/>
        <end position="311"/>
    </location>
</feature>
<organism evidence="6 7">
    <name type="scientific">Laspinema palackyanum D2a</name>
    <dbReference type="NCBI Taxonomy" id="2953684"/>
    <lineage>
        <taxon>Bacteria</taxon>
        <taxon>Bacillati</taxon>
        <taxon>Cyanobacteriota</taxon>
        <taxon>Cyanophyceae</taxon>
        <taxon>Oscillatoriophycideae</taxon>
        <taxon>Oscillatoriales</taxon>
        <taxon>Laspinemataceae</taxon>
        <taxon>Laspinema</taxon>
        <taxon>Laspinema palackyanum</taxon>
    </lineage>
</organism>
<feature type="repeat" description="TPR" evidence="3">
    <location>
        <begin position="244"/>
        <end position="277"/>
    </location>
</feature>
<dbReference type="SMART" id="SM00028">
    <property type="entry name" value="TPR"/>
    <property type="match status" value="4"/>
</dbReference>
<evidence type="ECO:0000256" key="4">
    <source>
        <dbReference type="SAM" id="MobiDB-lite"/>
    </source>
</evidence>
<protein>
    <submittedName>
        <fullName evidence="6">Tetratricopeptide repeat protein</fullName>
    </submittedName>
</protein>
<dbReference type="InterPro" id="IPR019734">
    <property type="entry name" value="TPR_rpt"/>
</dbReference>
<evidence type="ECO:0000256" key="5">
    <source>
        <dbReference type="SAM" id="Phobius"/>
    </source>
</evidence>
<dbReference type="PROSITE" id="PS50293">
    <property type="entry name" value="TPR_REGION"/>
    <property type="match status" value="2"/>
</dbReference>
<evidence type="ECO:0000256" key="1">
    <source>
        <dbReference type="ARBA" id="ARBA00022737"/>
    </source>
</evidence>
<feature type="transmembrane region" description="Helical" evidence="5">
    <location>
        <begin position="68"/>
        <end position="88"/>
    </location>
</feature>
<evidence type="ECO:0000313" key="7">
    <source>
        <dbReference type="Proteomes" id="UP001525890"/>
    </source>
</evidence>
<feature type="repeat" description="TPR" evidence="3">
    <location>
        <begin position="312"/>
        <end position="345"/>
    </location>
</feature>
<keyword evidence="2 3" id="KW-0802">TPR repeat</keyword>
<keyword evidence="7" id="KW-1185">Reference proteome</keyword>
<keyword evidence="5" id="KW-0472">Membrane</keyword>
<accession>A0ABT2MLF1</accession>
<dbReference type="InterPro" id="IPR050498">
    <property type="entry name" value="Ycf3"/>
</dbReference>
<comment type="caution">
    <text evidence="6">The sequence shown here is derived from an EMBL/GenBank/DDBJ whole genome shotgun (WGS) entry which is preliminary data.</text>
</comment>
<dbReference type="EMBL" id="JAMXFF010000003">
    <property type="protein sequence ID" value="MCT7965312.1"/>
    <property type="molecule type" value="Genomic_DNA"/>
</dbReference>
<keyword evidence="1" id="KW-0677">Repeat</keyword>
<proteinExistence type="predicted"/>
<evidence type="ECO:0000256" key="3">
    <source>
        <dbReference type="PROSITE-ProRule" id="PRU00339"/>
    </source>
</evidence>
<gene>
    <name evidence="6" type="ORF">NG799_03065</name>
</gene>
<evidence type="ECO:0000313" key="6">
    <source>
        <dbReference type="EMBL" id="MCT7965312.1"/>
    </source>
</evidence>
<feature type="region of interest" description="Disordered" evidence="4">
    <location>
        <begin position="429"/>
        <end position="469"/>
    </location>
</feature>
<name>A0ABT2MLF1_9CYAN</name>
<sequence>MGQQGKDFEIELELEQLRQAMEMDLKLAQLPQAIAPPSAAESAQTEADDRPQASPNPVASRSSRKPKAFIAAIALLGLAVGGSAIAAFKIQQWALTTSTNIGTEIETAQKRVDIDLLKQHRKTLKTATAILEKTPNLPGFNYQQAQANLPPLRSLQTTVQLDLTAIERLKRAETLAMEAALLVQNPPHPVQVWAKAREKWQEAIGQLESISPDTIVSSTAKQKLSSYQTNLSNIKQRMATAQKSVDFNNRGAAEISKRDYQRAIQYFQQAIALNASQPEAYIGQGIAYSELGNNLQAIQHYNKAIQLNSNFAEAYYNRGLSHYELGNEEKALEDYNLAIQNQPNYAQAYLERGGAHYALNNPSAAMADFQQAAQLFSQQGDTPNQELAQKILDYLQATTASNLDESDQIDYQECWDTSGNPCNEIHYYVPPRRSNNSGVVNVPEPPRNSNSIRTPARTRGGSFRSRRRR</sequence>
<reference evidence="6 7" key="1">
    <citation type="journal article" date="2022" name="Front. Microbiol.">
        <title>High genomic differentiation and limited gene flow indicate recent cryptic speciation within the genus Laspinema (cyanobacteria).</title>
        <authorList>
            <person name="Stanojkovic A."/>
            <person name="Skoupy S."/>
            <person name="Skaloud P."/>
            <person name="Dvorak P."/>
        </authorList>
    </citation>
    <scope>NUCLEOTIDE SEQUENCE [LARGE SCALE GENOMIC DNA]</scope>
    <source>
        <strain evidence="6 7">D2a</strain>
    </source>
</reference>
<dbReference type="Gene3D" id="1.25.40.10">
    <property type="entry name" value="Tetratricopeptide repeat domain"/>
    <property type="match status" value="2"/>
</dbReference>
<keyword evidence="5" id="KW-1133">Transmembrane helix</keyword>
<dbReference type="SUPFAM" id="SSF48452">
    <property type="entry name" value="TPR-like"/>
    <property type="match status" value="1"/>
</dbReference>
<dbReference type="Proteomes" id="UP001525890">
    <property type="component" value="Unassembled WGS sequence"/>
</dbReference>
<keyword evidence="5" id="KW-0812">Transmembrane</keyword>